<dbReference type="InterPro" id="IPR049934">
    <property type="entry name" value="GjpA-like"/>
</dbReference>
<reference evidence="2 3" key="1">
    <citation type="journal article" date="2019" name="Emerg. Microbes Infect.">
        <title>Comprehensive subspecies identification of 175 nontuberculous mycobacteria species based on 7547 genomic profiles.</title>
        <authorList>
            <person name="Matsumoto Y."/>
            <person name="Kinjo T."/>
            <person name="Motooka D."/>
            <person name="Nabeya D."/>
            <person name="Jung N."/>
            <person name="Uechi K."/>
            <person name="Horii T."/>
            <person name="Iida T."/>
            <person name="Fujita J."/>
            <person name="Nakamura S."/>
        </authorList>
    </citation>
    <scope>NUCLEOTIDE SEQUENCE [LARGE SCALE GENOMIC DNA]</scope>
    <source>
        <strain evidence="2 3">JCM 12143</strain>
    </source>
</reference>
<feature type="chain" id="PRO_5042280466" description="PE-PGRS family protein" evidence="1">
    <location>
        <begin position="30"/>
        <end position="334"/>
    </location>
</feature>
<protein>
    <recommendedName>
        <fullName evidence="4">PE-PGRS family protein</fullName>
    </recommendedName>
</protein>
<dbReference type="AlphaFoldDB" id="A0AAD1HUT0"/>
<keyword evidence="1" id="KW-0732">Signal</keyword>
<evidence type="ECO:0000313" key="2">
    <source>
        <dbReference type="EMBL" id="BBX21877.1"/>
    </source>
</evidence>
<gene>
    <name evidence="2" type="ORF">MTER_12880</name>
</gene>
<sequence length="334" mass="33826">MKTVAPVWISITTALTGAGIAAVAPAAVAAPDVASRAVQLMADFDPFGPFADAFNAASANATAVAQFFLDAPAATLQQIIVNQLGELGADPQTYLQDVGVNFLFAVLAGTFIDPDQDEDDLDFINMLSAQTLDAAHHDLQLGLVGAEPSDFPAPDEPMPALIDLLSSPASGLLIGELGPLISPIVALANSVQAAVDDFGTDPTTAFQDLINIPAKVVDAYLNGTTVDLTALLPAIEQANILPLPDGASIDSLTLALGGLFSPGTTGALDDGVGGSIFNAIGLDISNVPGLGELDIAGVGVGPLAAMAELSQIIAQSIGWDGSGNPLDELGSLMF</sequence>
<name>A0AAD1HUT0_9MYCO</name>
<dbReference type="NCBIfam" id="NF033942">
    <property type="entry name" value="GjpA"/>
    <property type="match status" value="1"/>
</dbReference>
<proteinExistence type="predicted"/>
<dbReference type="Proteomes" id="UP000467636">
    <property type="component" value="Chromosome"/>
</dbReference>
<dbReference type="EMBL" id="AP022564">
    <property type="protein sequence ID" value="BBX21877.1"/>
    <property type="molecule type" value="Genomic_DNA"/>
</dbReference>
<feature type="signal peptide" evidence="1">
    <location>
        <begin position="1"/>
        <end position="29"/>
    </location>
</feature>
<keyword evidence="3" id="KW-1185">Reference proteome</keyword>
<evidence type="ECO:0000313" key="3">
    <source>
        <dbReference type="Proteomes" id="UP000467636"/>
    </source>
</evidence>
<evidence type="ECO:0000256" key="1">
    <source>
        <dbReference type="SAM" id="SignalP"/>
    </source>
</evidence>
<organism evidence="2 3">
    <name type="scientific">Mycolicibacter terrae</name>
    <dbReference type="NCBI Taxonomy" id="1788"/>
    <lineage>
        <taxon>Bacteria</taxon>
        <taxon>Bacillati</taxon>
        <taxon>Actinomycetota</taxon>
        <taxon>Actinomycetes</taxon>
        <taxon>Mycobacteriales</taxon>
        <taxon>Mycobacteriaceae</taxon>
        <taxon>Mycolicibacter</taxon>
    </lineage>
</organism>
<evidence type="ECO:0008006" key="4">
    <source>
        <dbReference type="Google" id="ProtNLM"/>
    </source>
</evidence>
<accession>A0AAD1HUT0</accession>